<protein>
    <submittedName>
        <fullName evidence="5">Fibronectin type III domain containing protein 3C1</fullName>
    </submittedName>
</protein>
<dbReference type="PANTHER" id="PTHR24099:SF11">
    <property type="entry name" value="FIBRONECTIN TYPE III DOMAIN-CONTAINING 3BA-RELATED"/>
    <property type="match status" value="1"/>
</dbReference>
<dbReference type="CDD" id="cd00063">
    <property type="entry name" value="FN3"/>
    <property type="match status" value="2"/>
</dbReference>
<feature type="region of interest" description="Disordered" evidence="1">
    <location>
        <begin position="1086"/>
        <end position="1106"/>
    </location>
</feature>
<feature type="domain" description="Fibronectin type-III" evidence="3">
    <location>
        <begin position="851"/>
        <end position="948"/>
    </location>
</feature>
<dbReference type="EMBL" id="CAMXCT010001191">
    <property type="protein sequence ID" value="CAI3987675.1"/>
    <property type="molecule type" value="Genomic_DNA"/>
</dbReference>
<comment type="caution">
    <text evidence="4">The sequence shown here is derived from an EMBL/GenBank/DDBJ whole genome shotgun (WGS) entry which is preliminary data.</text>
</comment>
<dbReference type="AlphaFoldDB" id="A0A9P1C9R8"/>
<dbReference type="InterPro" id="IPR050617">
    <property type="entry name" value="E3_ligase_FN3/SPRY"/>
</dbReference>
<dbReference type="InterPro" id="IPR013783">
    <property type="entry name" value="Ig-like_fold"/>
</dbReference>
<organism evidence="4">
    <name type="scientific">Cladocopium goreaui</name>
    <dbReference type="NCBI Taxonomy" id="2562237"/>
    <lineage>
        <taxon>Eukaryota</taxon>
        <taxon>Sar</taxon>
        <taxon>Alveolata</taxon>
        <taxon>Dinophyceae</taxon>
        <taxon>Suessiales</taxon>
        <taxon>Symbiodiniaceae</taxon>
        <taxon>Cladocopium</taxon>
    </lineage>
</organism>
<keyword evidence="2" id="KW-0812">Transmembrane</keyword>
<sequence length="1126" mass="124005">MLPNCSGDLVQLFSPIKGQDQTDGAAACVERNPVATVDDRFLFRRAIWSWHCKTLRRLRVVPPLLRFGVEVLLLLLVIGQVSCLVVLHSVLLPTAFSPHDTDPLALSLKSALWPEGLNSSELDANSTRSRASEFLVVEVVLPRCSDPSEKWNTCGSQVRCEFAAERALLDIPQQLRQSALTAAKHGLMTSVQVQAKDLGLHPKFLEVPLRSILARHILGSMIAGPLREEVLRREPLILIANASNQVSNETETNSDHSKAAQAALMEKWSLLAWGLAEFGGIGNASKVGSNALNHFSCEGQPSGSLHAMRRMAELLDRHMEWWLFKVVWAFSTGVFGLLAAVMFCYSVRTSLLGCFKLGMKICHSSHSPGVPGGLDALEAIVLVLSPAGLAVVFCHMGDCQDTAALLLGLCLGEVASFCALQTKESRYLFPRVALPAYVADAYYSNFYPFGFTWLAHSSLLSFQAFVFLVLWSHLETTVPLPKFSLDQLQLEVKLRPSHSQDSKFQLSPTVQKLLLEQGLLLLGDNTSYETGVVMSAVISRAVQNMKVPCVIPIYPAGATELLCDHEELELVHPEALGGGAAVHMLLNRAFAGDARCAAMLVQLVSRMRSKKPFPSLKIPARLTLAQVGEGLRQRAGVKEEPEAGAVVAVMAVSVALSKPDNQDPLHWKHSLTPPPAPESRAETPNRHVMSSRPLDGKDSGTPTETKVFALHQNWFKVQLRLLRPLWLEGGDDAHNGAREKSPFELEDEELLRRVQSPEQDDFLSADPRTIEADLLHKILFRRRPPPEAEADNACPNRALAAPPGLMKAKTQPESELLFSISKNFRMASAQGVAQRFPYGAPPVQPHPTTSPPAQLAAPVVKPHNAWCTFITWVPPASGSDDDDFSYEMNVRMADSENCMLVSEIGQEPKVKLNGLEAGKIYFFQVRACNALGNSDWSFWSEGYLVPNPLQTVVRNEEGEEIEPLSSSDSPTSIKLEWDEPCSQGAPIIGYRVQYSLDPAEGVDETITSLHRRTWLVVNDLKPSHLYFFRVQALNEACSDAATCSATRSTDILGHLGSRDVSTKAESRALSIAWTEPFSCGFRLGKTKRATKNHKEPQRTTKKNKDHQHDQILTITITIIMKQPKID</sequence>
<keyword evidence="2" id="KW-0472">Membrane</keyword>
<dbReference type="PANTHER" id="PTHR24099">
    <property type="entry name" value="E3 UBIQUITIN-PROTEIN LIGASE TRIM36-RELATED"/>
    <property type="match status" value="1"/>
</dbReference>
<dbReference type="Proteomes" id="UP001152797">
    <property type="component" value="Unassembled WGS sequence"/>
</dbReference>
<feature type="region of interest" description="Disordered" evidence="1">
    <location>
        <begin position="660"/>
        <end position="701"/>
    </location>
</feature>
<evidence type="ECO:0000313" key="4">
    <source>
        <dbReference type="EMBL" id="CAI3987675.1"/>
    </source>
</evidence>
<keyword evidence="6" id="KW-1185">Reference proteome</keyword>
<evidence type="ECO:0000256" key="1">
    <source>
        <dbReference type="SAM" id="MobiDB-lite"/>
    </source>
</evidence>
<dbReference type="Gene3D" id="2.60.40.10">
    <property type="entry name" value="Immunoglobulins"/>
    <property type="match status" value="2"/>
</dbReference>
<dbReference type="OrthoDB" id="418027at2759"/>
<reference evidence="5 6" key="2">
    <citation type="submission" date="2024-05" db="EMBL/GenBank/DDBJ databases">
        <authorList>
            <person name="Chen Y."/>
            <person name="Shah S."/>
            <person name="Dougan E. K."/>
            <person name="Thang M."/>
            <person name="Chan C."/>
        </authorList>
    </citation>
    <scope>NUCLEOTIDE SEQUENCE [LARGE SCALE GENOMIC DNA]</scope>
</reference>
<evidence type="ECO:0000259" key="3">
    <source>
        <dbReference type="PROSITE" id="PS50853"/>
    </source>
</evidence>
<evidence type="ECO:0000313" key="5">
    <source>
        <dbReference type="EMBL" id="CAL4774987.1"/>
    </source>
</evidence>
<gene>
    <name evidence="4" type="ORF">C1SCF055_LOCUS14929</name>
</gene>
<name>A0A9P1C9R8_9DINO</name>
<dbReference type="EMBL" id="CAMXCT030001191">
    <property type="protein sequence ID" value="CAL4774987.1"/>
    <property type="molecule type" value="Genomic_DNA"/>
</dbReference>
<dbReference type="Pfam" id="PF00041">
    <property type="entry name" value="fn3"/>
    <property type="match status" value="2"/>
</dbReference>
<evidence type="ECO:0000256" key="2">
    <source>
        <dbReference type="SAM" id="Phobius"/>
    </source>
</evidence>
<accession>A0A9P1C9R8</accession>
<proteinExistence type="predicted"/>
<evidence type="ECO:0000313" key="6">
    <source>
        <dbReference type="Proteomes" id="UP001152797"/>
    </source>
</evidence>
<feature type="domain" description="Fibronectin type-III" evidence="3">
    <location>
        <begin position="957"/>
        <end position="1049"/>
    </location>
</feature>
<dbReference type="SMART" id="SM00060">
    <property type="entry name" value="FN3"/>
    <property type="match status" value="2"/>
</dbReference>
<dbReference type="InterPro" id="IPR003961">
    <property type="entry name" value="FN3_dom"/>
</dbReference>
<dbReference type="InterPro" id="IPR036116">
    <property type="entry name" value="FN3_sf"/>
</dbReference>
<dbReference type="PROSITE" id="PS50853">
    <property type="entry name" value="FN3"/>
    <property type="match status" value="2"/>
</dbReference>
<feature type="transmembrane region" description="Helical" evidence="2">
    <location>
        <begin position="321"/>
        <end position="343"/>
    </location>
</feature>
<dbReference type="SUPFAM" id="SSF49265">
    <property type="entry name" value="Fibronectin type III"/>
    <property type="match status" value="1"/>
</dbReference>
<keyword evidence="2" id="KW-1133">Transmembrane helix</keyword>
<dbReference type="EMBL" id="CAMXCT020001191">
    <property type="protein sequence ID" value="CAL1141050.1"/>
    <property type="molecule type" value="Genomic_DNA"/>
</dbReference>
<feature type="transmembrane region" description="Helical" evidence="2">
    <location>
        <begin position="64"/>
        <end position="87"/>
    </location>
</feature>
<reference evidence="4" key="1">
    <citation type="submission" date="2022-10" db="EMBL/GenBank/DDBJ databases">
        <authorList>
            <person name="Chen Y."/>
            <person name="Dougan E. K."/>
            <person name="Chan C."/>
            <person name="Rhodes N."/>
            <person name="Thang M."/>
        </authorList>
    </citation>
    <scope>NUCLEOTIDE SEQUENCE</scope>
</reference>